<keyword evidence="9" id="KW-1185">Reference proteome</keyword>
<dbReference type="NCBIfam" id="TIGR01352">
    <property type="entry name" value="tonB_Cterm"/>
    <property type="match status" value="1"/>
</dbReference>
<dbReference type="Proteomes" id="UP000502415">
    <property type="component" value="Chromosome"/>
</dbReference>
<dbReference type="RefSeq" id="WP_170205025.1">
    <property type="nucleotide sequence ID" value="NZ_CP051685.1"/>
</dbReference>
<reference evidence="8 9" key="1">
    <citation type="submission" date="2020-04" db="EMBL/GenBank/DDBJ databases">
        <title>Genome sequencing of novel species.</title>
        <authorList>
            <person name="Heo J."/>
            <person name="Kim S.-J."/>
            <person name="Kim J.-S."/>
            <person name="Hong S.-B."/>
            <person name="Kwon S.-W."/>
        </authorList>
    </citation>
    <scope>NUCLEOTIDE SEQUENCE [LARGE SCALE GENOMIC DNA]</scope>
    <source>
        <strain evidence="8 9">GN2-R2</strain>
    </source>
</reference>
<sequence length="247" mass="24959">MKPFLHCVAAAITAFAAASAASAVSPDAQAAAQQAGADPAAAGVASQAAGADQGQSGVGADPAAAPAAVPIPDTCARPPWPPEARRYELEGRTRLRYRIAADGSVADAAIEQGSGWALLDEASLKTLRGCSFPAQQAADAQGTVRQVVHVWAPEGEGMRPALVAGSCAPSTQFAGFAPLDGSSDGGGIRVRMLVNTGGAPFGVKAERGAFPADQVEDARQYAVSCRFTPASGAGRRSDAMFGRVLLK</sequence>
<feature type="region of interest" description="Disordered" evidence="5">
    <location>
        <begin position="46"/>
        <end position="83"/>
    </location>
</feature>
<dbReference type="Pfam" id="PF03544">
    <property type="entry name" value="TonB_C"/>
    <property type="match status" value="1"/>
</dbReference>
<organism evidence="8 9">
    <name type="scientific">Massilia forsythiae</name>
    <dbReference type="NCBI Taxonomy" id="2728020"/>
    <lineage>
        <taxon>Bacteria</taxon>
        <taxon>Pseudomonadati</taxon>
        <taxon>Pseudomonadota</taxon>
        <taxon>Betaproteobacteria</taxon>
        <taxon>Burkholderiales</taxon>
        <taxon>Oxalobacteraceae</taxon>
        <taxon>Telluria group</taxon>
        <taxon>Massilia</taxon>
    </lineage>
</organism>
<protein>
    <submittedName>
        <fullName evidence="8">TonB family protein</fullName>
    </submittedName>
</protein>
<dbReference type="SUPFAM" id="SSF74653">
    <property type="entry name" value="TolA/TonB C-terminal domain"/>
    <property type="match status" value="1"/>
</dbReference>
<dbReference type="Gene3D" id="3.30.1150.10">
    <property type="match status" value="1"/>
</dbReference>
<keyword evidence="6" id="KW-0732">Signal</keyword>
<evidence type="ECO:0000256" key="3">
    <source>
        <dbReference type="ARBA" id="ARBA00022989"/>
    </source>
</evidence>
<keyword evidence="2" id="KW-0812">Transmembrane</keyword>
<evidence type="ECO:0000256" key="1">
    <source>
        <dbReference type="ARBA" id="ARBA00004167"/>
    </source>
</evidence>
<feature type="signal peptide" evidence="6">
    <location>
        <begin position="1"/>
        <end position="20"/>
    </location>
</feature>
<dbReference type="PROSITE" id="PS52015">
    <property type="entry name" value="TONB_CTD"/>
    <property type="match status" value="1"/>
</dbReference>
<dbReference type="KEGG" id="mfy:HH212_25575"/>
<proteinExistence type="predicted"/>
<dbReference type="InterPro" id="IPR037682">
    <property type="entry name" value="TonB_C"/>
</dbReference>
<dbReference type="InterPro" id="IPR006260">
    <property type="entry name" value="TonB/TolA_C"/>
</dbReference>
<name>A0A7Z2W139_9BURK</name>
<accession>A0A7Z2W139</accession>
<dbReference type="GO" id="GO:0055085">
    <property type="term" value="P:transmembrane transport"/>
    <property type="evidence" value="ECO:0007669"/>
    <property type="project" value="InterPro"/>
</dbReference>
<keyword evidence="4" id="KW-0472">Membrane</keyword>
<comment type="subcellular location">
    <subcellularLocation>
        <location evidence="1">Membrane</location>
        <topology evidence="1">Single-pass membrane protein</topology>
    </subcellularLocation>
</comment>
<feature type="domain" description="TonB C-terminal" evidence="7">
    <location>
        <begin position="65"/>
        <end position="161"/>
    </location>
</feature>
<evidence type="ECO:0000313" key="8">
    <source>
        <dbReference type="EMBL" id="QJE02944.1"/>
    </source>
</evidence>
<gene>
    <name evidence="8" type="ORF">HH212_25575</name>
</gene>
<evidence type="ECO:0000256" key="5">
    <source>
        <dbReference type="SAM" id="MobiDB-lite"/>
    </source>
</evidence>
<dbReference type="EMBL" id="CP051685">
    <property type="protein sequence ID" value="QJE02944.1"/>
    <property type="molecule type" value="Genomic_DNA"/>
</dbReference>
<evidence type="ECO:0000259" key="7">
    <source>
        <dbReference type="PROSITE" id="PS52015"/>
    </source>
</evidence>
<evidence type="ECO:0000256" key="4">
    <source>
        <dbReference type="ARBA" id="ARBA00023136"/>
    </source>
</evidence>
<feature type="chain" id="PRO_5031418761" evidence="6">
    <location>
        <begin position="21"/>
        <end position="247"/>
    </location>
</feature>
<evidence type="ECO:0000256" key="6">
    <source>
        <dbReference type="SAM" id="SignalP"/>
    </source>
</evidence>
<evidence type="ECO:0000256" key="2">
    <source>
        <dbReference type="ARBA" id="ARBA00022692"/>
    </source>
</evidence>
<evidence type="ECO:0000313" key="9">
    <source>
        <dbReference type="Proteomes" id="UP000502415"/>
    </source>
</evidence>
<keyword evidence="3" id="KW-1133">Transmembrane helix</keyword>
<dbReference type="AlphaFoldDB" id="A0A7Z2W139"/>
<feature type="compositionally biased region" description="Low complexity" evidence="5">
    <location>
        <begin position="46"/>
        <end position="73"/>
    </location>
</feature>
<dbReference type="GO" id="GO:0016020">
    <property type="term" value="C:membrane"/>
    <property type="evidence" value="ECO:0007669"/>
    <property type="project" value="UniProtKB-SubCell"/>
</dbReference>